<feature type="binding site" evidence="5">
    <location>
        <position position="40"/>
    </location>
    <ligand>
        <name>NADPH</name>
        <dbReference type="ChEBI" id="CHEBI:57783"/>
    </ligand>
</feature>
<keyword evidence="4 5" id="KW-0503">Monooxygenase</keyword>
<dbReference type="Pfam" id="PF01494">
    <property type="entry name" value="FAD_binding_3"/>
    <property type="match status" value="1"/>
</dbReference>
<dbReference type="GO" id="GO:0004497">
    <property type="term" value="F:monooxygenase activity"/>
    <property type="evidence" value="ECO:0007669"/>
    <property type="project" value="UniProtKB-UniRule"/>
</dbReference>
<comment type="subcellular location">
    <subcellularLocation>
        <location evidence="5">Cytoplasm</location>
    </subcellularLocation>
</comment>
<comment type="function">
    <text evidence="5">An FAD-requiring monooxygenase active on some tetracycline antibiotic derivatives, which leads to their inactivation. Hydroxylates carbon 11a of tetracycline and some analogs.</text>
</comment>
<protein>
    <recommendedName>
        <fullName evidence="5">Flavin-dependent monooxygenase</fullName>
    </recommendedName>
    <alternativeName>
        <fullName evidence="5">TetX monooxygenase</fullName>
        <shortName evidence="5">TetX</shortName>
        <ecNumber evidence="5">1.14.13.-</ecNumber>
    </alternativeName>
</protein>
<dbReference type="GO" id="GO:0005737">
    <property type="term" value="C:cytoplasm"/>
    <property type="evidence" value="ECO:0007669"/>
    <property type="project" value="UniProtKB-SubCell"/>
</dbReference>
<reference evidence="7" key="1">
    <citation type="submission" date="2016-04" db="EMBL/GenBank/DDBJ databases">
        <authorList>
            <person name="Evans L.H."/>
            <person name="Alamgir A."/>
            <person name="Owens N."/>
            <person name="Weber N.D."/>
            <person name="Virtaneva K."/>
            <person name="Barbian K."/>
            <person name="Babar A."/>
            <person name="Rosenke K."/>
        </authorList>
    </citation>
    <scope>NUCLEOTIDE SEQUENCE</scope>
    <source>
        <strain evidence="7">Nono1</strain>
    </source>
</reference>
<evidence type="ECO:0000256" key="1">
    <source>
        <dbReference type="ARBA" id="ARBA00022630"/>
    </source>
</evidence>
<evidence type="ECO:0000256" key="4">
    <source>
        <dbReference type="ARBA" id="ARBA00023033"/>
    </source>
</evidence>
<feature type="binding site" evidence="5">
    <location>
        <position position="104"/>
    </location>
    <ligand>
        <name>FAD</name>
        <dbReference type="ChEBI" id="CHEBI:57692"/>
    </ligand>
</feature>
<dbReference type="InterPro" id="IPR002938">
    <property type="entry name" value="FAD-bd"/>
</dbReference>
<evidence type="ECO:0000259" key="6">
    <source>
        <dbReference type="Pfam" id="PF01494"/>
    </source>
</evidence>
<keyword evidence="1 5" id="KW-0285">Flavoprotein</keyword>
<keyword evidence="3 5" id="KW-0560">Oxidoreductase</keyword>
<evidence type="ECO:0000313" key="7">
    <source>
        <dbReference type="EMBL" id="SBO99735.1"/>
    </source>
</evidence>
<sequence length="441" mass="47536">MRHRIAVVGGGPAGLTFARVLQRHDEAVTVFERDSGPDARPPGGTLDLHEGMGQLALTKAGLLAEFQALSRPEGQAMRILDTDGTVLRDWRPGAEERAHPEIDRGQLRDLLLGSLDVQWGRGVAEVVPGARDGVLVRFADGREETFDLVVGADGAWSRVRPAVSSAVPRYSGVTLVETSMDDVDARHPDLARLIGDGSMAVYGVNRALVAQRNSGGHVKVYAQFRAPLDWHTDLERHLGLGRQLEVERQLGLGRQLDAERQLGLGRQLDAERQLGLGRQLDAERQLEVERVEGRDGRARLDLDDVEAVRSSLLALYDGWAAPVLDLLRHGTAFAHRPHYVLPVGHTWAHVPGVTLLGDAAHLMPPLGVGANLAMLEGAELAEAVVAAASGSGGLDEAVRAFEEGMWARAGRYAKMTAAGLERLVSPDPAEALALFDELQPS</sequence>
<dbReference type="EMBL" id="LT559118">
    <property type="protein sequence ID" value="SBO99735.1"/>
    <property type="molecule type" value="Genomic_DNA"/>
</dbReference>
<dbReference type="PANTHER" id="PTHR46972">
    <property type="entry name" value="MONOOXYGENASE ASQM-RELATED"/>
    <property type="match status" value="1"/>
</dbReference>
<accession>A0A1M4ELL7</accession>
<name>A0A1M4ELL7_9ACTN</name>
<dbReference type="SUPFAM" id="SSF51905">
    <property type="entry name" value="FAD/NAD(P)-binding domain"/>
    <property type="match status" value="1"/>
</dbReference>
<dbReference type="InterPro" id="IPR036188">
    <property type="entry name" value="FAD/NAD-bd_sf"/>
</dbReference>
<organism evidence="7">
    <name type="scientific">Nonomuraea gerenzanensis</name>
    <dbReference type="NCBI Taxonomy" id="93944"/>
    <lineage>
        <taxon>Bacteria</taxon>
        <taxon>Bacillati</taxon>
        <taxon>Actinomycetota</taxon>
        <taxon>Actinomycetes</taxon>
        <taxon>Streptosporangiales</taxon>
        <taxon>Streptosporangiaceae</taxon>
        <taxon>Nonomuraea</taxon>
    </lineage>
</organism>
<dbReference type="GO" id="GO:0046677">
    <property type="term" value="P:response to antibiotic"/>
    <property type="evidence" value="ECO:0007669"/>
    <property type="project" value="InterPro"/>
</dbReference>
<comment type="subunit">
    <text evidence="5">Monomer.</text>
</comment>
<dbReference type="HAMAP" id="MF_00845">
    <property type="entry name" value="TetX_monooxygenase"/>
    <property type="match status" value="1"/>
</dbReference>
<dbReference type="EC" id="1.14.13.-" evidence="5"/>
<comment type="catalytic activity">
    <reaction evidence="5">
        <text>a tetracycline + NADPH + O2 + H(+) = an 11a-hydroxytetracycline + NADP(+) + H2O</text>
        <dbReference type="Rhea" id="RHEA:61444"/>
        <dbReference type="ChEBI" id="CHEBI:15377"/>
        <dbReference type="ChEBI" id="CHEBI:15378"/>
        <dbReference type="ChEBI" id="CHEBI:15379"/>
        <dbReference type="ChEBI" id="CHEBI:57783"/>
        <dbReference type="ChEBI" id="CHEBI:58349"/>
        <dbReference type="ChEBI" id="CHEBI:144644"/>
        <dbReference type="ChEBI" id="CHEBI:144645"/>
    </reaction>
</comment>
<comment type="similarity">
    <text evidence="5">Belongs to the aromatic-ring hydroxylase family. TetX subfamily.</text>
</comment>
<dbReference type="PRINTS" id="PR00420">
    <property type="entry name" value="RNGMNOXGNASE"/>
</dbReference>
<dbReference type="AlphaFoldDB" id="A0A1M4ELL7"/>
<feature type="binding site" evidence="5">
    <location>
        <position position="47"/>
    </location>
    <ligand>
        <name>FAD</name>
        <dbReference type="ChEBI" id="CHEBI:57692"/>
    </ligand>
</feature>
<proteinExistence type="inferred from homology"/>
<evidence type="ECO:0000256" key="2">
    <source>
        <dbReference type="ARBA" id="ARBA00022827"/>
    </source>
</evidence>
<keyword evidence="5" id="KW-0963">Cytoplasm</keyword>
<gene>
    <name evidence="7" type="ORF">BN4615_P9251</name>
</gene>
<evidence type="ECO:0000256" key="3">
    <source>
        <dbReference type="ARBA" id="ARBA00023002"/>
    </source>
</evidence>
<feature type="binding site" evidence="5">
    <location>
        <position position="358"/>
    </location>
    <ligand>
        <name>FAD</name>
        <dbReference type="ChEBI" id="CHEBI:57692"/>
    </ligand>
</feature>
<dbReference type="Gene3D" id="3.50.50.60">
    <property type="entry name" value="FAD/NAD(P)-binding domain"/>
    <property type="match status" value="2"/>
</dbReference>
<keyword evidence="5" id="KW-0521">NADP</keyword>
<dbReference type="RefSeq" id="WP_225268377.1">
    <property type="nucleotide sequence ID" value="NZ_CP084058.1"/>
</dbReference>
<dbReference type="PANTHER" id="PTHR46972:SF1">
    <property type="entry name" value="FAD DEPENDENT OXIDOREDUCTASE DOMAIN-CONTAINING PROTEIN"/>
    <property type="match status" value="1"/>
</dbReference>
<evidence type="ECO:0000256" key="5">
    <source>
        <dbReference type="HAMAP-Rule" id="MF_00845"/>
    </source>
</evidence>
<feature type="domain" description="FAD-binding" evidence="6">
    <location>
        <begin position="5"/>
        <end position="196"/>
    </location>
</feature>
<keyword evidence="5" id="KW-0547">Nucleotide-binding</keyword>
<dbReference type="InterPro" id="IPR043683">
    <property type="entry name" value="TetX_monooxygenase"/>
</dbReference>
<comment type="domain">
    <text evidence="5">Consists of an N-terminal FAD-binding domain with a Rossman fold and a C-terminal substrate-binding domain.</text>
</comment>
<dbReference type="GO" id="GO:0071949">
    <property type="term" value="F:FAD binding"/>
    <property type="evidence" value="ECO:0007669"/>
    <property type="project" value="InterPro"/>
</dbReference>
<comment type="cofactor">
    <cofactor evidence="5">
        <name>FAD</name>
        <dbReference type="ChEBI" id="CHEBI:57692"/>
    </cofactor>
</comment>
<keyword evidence="2 5" id="KW-0274">FAD</keyword>